<evidence type="ECO:0000256" key="1">
    <source>
        <dbReference type="ARBA" id="ARBA00001946"/>
    </source>
</evidence>
<dbReference type="PANTHER" id="PTHR31739">
    <property type="entry name" value="ENT-COPALYL DIPHOSPHATE SYNTHASE, CHLOROPLASTIC"/>
    <property type="match status" value="1"/>
</dbReference>
<dbReference type="Pfam" id="PF03936">
    <property type="entry name" value="Terpene_synth_C"/>
    <property type="match status" value="1"/>
</dbReference>
<protein>
    <submittedName>
        <fullName evidence="7">Terpene synthase 25</fullName>
    </submittedName>
</protein>
<proteinExistence type="evidence at transcript level"/>
<evidence type="ECO:0000313" key="7">
    <source>
        <dbReference type="EMBL" id="QWB49556.1"/>
    </source>
</evidence>
<reference evidence="7" key="2">
    <citation type="submission" date="2021-01" db="EMBL/GenBank/DDBJ databases">
        <authorList>
            <person name="Li R."/>
            <person name="Zhu J."/>
            <person name="Mei W."/>
            <person name="Peng S."/>
        </authorList>
    </citation>
    <scope>NUCLEOTIDE SEQUENCE</scope>
</reference>
<evidence type="ECO:0000259" key="5">
    <source>
        <dbReference type="Pfam" id="PF01397"/>
    </source>
</evidence>
<dbReference type="InterPro" id="IPR005630">
    <property type="entry name" value="Terpene_synthase_metal-bd"/>
</dbReference>
<dbReference type="PANTHER" id="PTHR31739:SF25">
    <property type="entry name" value="(E,E)-GERANYLLINALOOL SYNTHASE"/>
    <property type="match status" value="1"/>
</dbReference>
<dbReference type="AlphaFoldDB" id="A0A8E8ASU8"/>
<dbReference type="Pfam" id="PF01397">
    <property type="entry name" value="Terpene_synth"/>
    <property type="match status" value="1"/>
</dbReference>
<dbReference type="InterPro" id="IPR001906">
    <property type="entry name" value="Terpene_synth_N"/>
</dbReference>
<keyword evidence="3" id="KW-0460">Magnesium</keyword>
<evidence type="ECO:0000256" key="2">
    <source>
        <dbReference type="ARBA" id="ARBA00022723"/>
    </source>
</evidence>
<evidence type="ECO:0000256" key="4">
    <source>
        <dbReference type="ARBA" id="ARBA00023239"/>
    </source>
</evidence>
<reference evidence="7" key="1">
    <citation type="journal article" date="2021" name="Plant Physiol. Biochem.">
        <title>Genome-wide identification and expression analysis of terpene synthase gene family in Aquilaria sinensis.</title>
        <authorList>
            <person name="Li R.S."/>
            <person name="Zhu J.H."/>
            <person name="Guo D."/>
            <person name="Li H.L."/>
            <person name="Wang Y."/>
            <person name="Ding X.P."/>
            <person name="Mei W.L."/>
            <person name="Chen Z.B."/>
            <person name="Dai H.F."/>
            <person name="Peng S.Q."/>
        </authorList>
    </citation>
    <scope>NUCLEOTIDE SEQUENCE</scope>
</reference>
<feature type="domain" description="Terpene synthase N-terminal" evidence="5">
    <location>
        <begin position="172"/>
        <end position="325"/>
    </location>
</feature>
<keyword evidence="2" id="KW-0479">Metal-binding</keyword>
<evidence type="ECO:0000259" key="6">
    <source>
        <dbReference type="Pfam" id="PF03936"/>
    </source>
</evidence>
<sequence length="778" mass="89634">MASHDPGSGPTGSTHVQEPSLMPSKASLRFSFGQSNTMASSDYRSLPATLACLVVLTKWNVGKDKIERRTHTAGLYLPLHDHLQVWLIDIFNRRQQILEIVKMINFLFLCCKEELIGDQCRPLLSFLETLSSSYEITNQVINTIKNEITSSDGSLYQSPYATTRAFMFTGNSKCSHFLQALVQRCPNGVPPTYPLDEELIRLCLVNQIQRLGLAQHFTHEIETILSQAYSTWGSEQFEGKSTSLLQFGIQLHKDALAFRLLRMQGYHEVCWFMRDEEIRQLMEKNYEQLASVMLQIYRATELMFPGEMELKEAMSFSRKLLVKATDGPTKLKVLNNTTWHLPDWYDTLIIAVIVNLVSIFVQIFSGTKRLRLSTKLACPGLLGWITWSTGWIEEKDMNALWMARASFHRLSDVVNGKLLQLAMLDYEFRQFIYKNELEEVKRWSRMWGLSEMGFGREKTTYCYFAIASSFSLPYQSDMRLLVAKARWDGKGLKGHSATIFNALDNFVKETSEKYLQEQGHDITRQIQEICCETFEAWLMEAKWSRSGSMPSIEEYLATGMASIATHTIVLPTSCFLDPSFPISKLRPKEYETLTRLLMLIPRLLNDIQSYRKEKEQGKLNYVLLYLKENPKANIEDSIAHVRNILEMKRQELLQHVLLDEFSNLPKLCKLFHLACVKVFQMFFNTSNRYDSNTDMLEDIRKALYMPLNVGFFSLDSIGRDRSLGARKEFQQVRSALVRPFNSQTKIVNAANQAFLAMRPRGYSCRNVLTPSSFRFSFN</sequence>
<accession>A0A8E8ASU8</accession>
<dbReference type="GO" id="GO:0010333">
    <property type="term" value="F:terpene synthase activity"/>
    <property type="evidence" value="ECO:0007669"/>
    <property type="project" value="InterPro"/>
</dbReference>
<keyword evidence="4" id="KW-0456">Lyase</keyword>
<name>A0A8E8ASU8_9ROSI</name>
<dbReference type="EMBL" id="MW533244">
    <property type="protein sequence ID" value="QWB49556.1"/>
    <property type="molecule type" value="mRNA"/>
</dbReference>
<dbReference type="GO" id="GO:0016102">
    <property type="term" value="P:diterpenoid biosynthetic process"/>
    <property type="evidence" value="ECO:0007669"/>
    <property type="project" value="TreeGrafter"/>
</dbReference>
<dbReference type="GO" id="GO:0000287">
    <property type="term" value="F:magnesium ion binding"/>
    <property type="evidence" value="ECO:0007669"/>
    <property type="project" value="InterPro"/>
</dbReference>
<dbReference type="FunFam" id="1.10.600.10:FF:000036">
    <property type="entry name" value="cis-abienol synthase, chloroplastic"/>
    <property type="match status" value="1"/>
</dbReference>
<comment type="cofactor">
    <cofactor evidence="1">
        <name>Mg(2+)</name>
        <dbReference type="ChEBI" id="CHEBI:18420"/>
    </cofactor>
</comment>
<dbReference type="InterPro" id="IPR050148">
    <property type="entry name" value="Terpene_synthase-like"/>
</dbReference>
<evidence type="ECO:0000256" key="3">
    <source>
        <dbReference type="ARBA" id="ARBA00022842"/>
    </source>
</evidence>
<organism evidence="7">
    <name type="scientific">Aquilaria sinensis</name>
    <dbReference type="NCBI Taxonomy" id="210372"/>
    <lineage>
        <taxon>Eukaryota</taxon>
        <taxon>Viridiplantae</taxon>
        <taxon>Streptophyta</taxon>
        <taxon>Embryophyta</taxon>
        <taxon>Tracheophyta</taxon>
        <taxon>Spermatophyta</taxon>
        <taxon>Magnoliopsida</taxon>
        <taxon>eudicotyledons</taxon>
        <taxon>Gunneridae</taxon>
        <taxon>Pentapetalae</taxon>
        <taxon>rosids</taxon>
        <taxon>malvids</taxon>
        <taxon>Malvales</taxon>
        <taxon>Thymelaeaceae</taxon>
        <taxon>Aquilaria</taxon>
    </lineage>
</organism>
<feature type="domain" description="Terpene synthase metal-binding" evidence="6">
    <location>
        <begin position="486"/>
        <end position="650"/>
    </location>
</feature>